<comment type="similarity">
    <text evidence="2">Belongs to the NrfD family.</text>
</comment>
<dbReference type="AlphaFoldDB" id="A0A3B0QXH3"/>
<feature type="transmembrane region" description="Helical" evidence="7">
    <location>
        <begin position="277"/>
        <end position="298"/>
    </location>
</feature>
<feature type="transmembrane region" description="Helical" evidence="7">
    <location>
        <begin position="201"/>
        <end position="221"/>
    </location>
</feature>
<feature type="transmembrane region" description="Helical" evidence="7">
    <location>
        <begin position="21"/>
        <end position="39"/>
    </location>
</feature>
<dbReference type="EMBL" id="UOEB01000302">
    <property type="protein sequence ID" value="VAV86164.1"/>
    <property type="molecule type" value="Genomic_DNA"/>
</dbReference>
<keyword evidence="3" id="KW-1003">Cell membrane</keyword>
<keyword evidence="5 7" id="KW-1133">Transmembrane helix</keyword>
<evidence type="ECO:0000256" key="1">
    <source>
        <dbReference type="ARBA" id="ARBA00004651"/>
    </source>
</evidence>
<gene>
    <name evidence="8" type="ORF">MNBD_BACTEROID02-1644</name>
</gene>
<evidence type="ECO:0000256" key="4">
    <source>
        <dbReference type="ARBA" id="ARBA00022692"/>
    </source>
</evidence>
<proteinExistence type="inferred from homology"/>
<comment type="subcellular location">
    <subcellularLocation>
        <location evidence="1">Cell membrane</location>
        <topology evidence="1">Multi-pass membrane protein</topology>
    </subcellularLocation>
</comment>
<evidence type="ECO:0000256" key="2">
    <source>
        <dbReference type="ARBA" id="ARBA00008929"/>
    </source>
</evidence>
<dbReference type="PANTHER" id="PTHR43044:SF2">
    <property type="entry name" value="POLYSULPHIDE REDUCTASE NRFD"/>
    <property type="match status" value="1"/>
</dbReference>
<feature type="transmembrane region" description="Helical" evidence="7">
    <location>
        <begin position="233"/>
        <end position="256"/>
    </location>
</feature>
<dbReference type="InterPro" id="IPR005614">
    <property type="entry name" value="NrfD-like"/>
</dbReference>
<feature type="transmembrane region" description="Helical" evidence="7">
    <location>
        <begin position="59"/>
        <end position="83"/>
    </location>
</feature>
<sequence length="439" mass="50364">MKSFEELTNDLAPRKFGLYGKLWIGFLVVIILAAVYAYYLQATKGLEITGMRDYALWGIYISNFVFFVAISLVGSLVTAILRLSGVKWATPLTRISEIIAVAAIIMGGLTIIIDMGRPERIYNLFLHGRLQSPIVWDVIVISTYLVISLLLLYFPLLPDLQILRRKFKDNKKLSKWYGKFSLNWDGNYYQRSIYKWSIRTLSVLIIPVAFGIHTVTAWLFATTYRPGWDSSNFGPYFIAGAFVAGAGGVISLMYVLRRTHNLKDYITDFHFDKMGKLLVLLCLIYLYFNVNEYLVPAYKTTEKEAAHLNALFFGEEALLFWTVIIGGLILPVIFLLFKRMRKPFPLFIIGLVVVIGAWWKRFIIVTPTLLHPFLPIQGVPESWHHYRPTHLEWLITWGTLAGAMLIVTLLVRYVPIIPIHETAEENNIIEPRNTDNNEK</sequence>
<evidence type="ECO:0000256" key="7">
    <source>
        <dbReference type="SAM" id="Phobius"/>
    </source>
</evidence>
<organism evidence="8">
    <name type="scientific">hydrothermal vent metagenome</name>
    <dbReference type="NCBI Taxonomy" id="652676"/>
    <lineage>
        <taxon>unclassified sequences</taxon>
        <taxon>metagenomes</taxon>
        <taxon>ecological metagenomes</taxon>
    </lineage>
</organism>
<keyword evidence="4 7" id="KW-0812">Transmembrane</keyword>
<evidence type="ECO:0000256" key="6">
    <source>
        <dbReference type="ARBA" id="ARBA00023136"/>
    </source>
</evidence>
<feature type="transmembrane region" description="Helical" evidence="7">
    <location>
        <begin position="393"/>
        <end position="411"/>
    </location>
</feature>
<dbReference type="Gene3D" id="1.20.1630.10">
    <property type="entry name" value="Formate dehydrogenase/DMSO reductase domain"/>
    <property type="match status" value="1"/>
</dbReference>
<feature type="transmembrane region" description="Helical" evidence="7">
    <location>
        <begin position="133"/>
        <end position="156"/>
    </location>
</feature>
<evidence type="ECO:0000256" key="3">
    <source>
        <dbReference type="ARBA" id="ARBA00022475"/>
    </source>
</evidence>
<feature type="transmembrane region" description="Helical" evidence="7">
    <location>
        <begin position="344"/>
        <end position="364"/>
    </location>
</feature>
<name>A0A3B0QXH3_9ZZZZ</name>
<keyword evidence="6 7" id="KW-0472">Membrane</keyword>
<feature type="transmembrane region" description="Helical" evidence="7">
    <location>
        <begin position="318"/>
        <end position="337"/>
    </location>
</feature>
<dbReference type="Pfam" id="PF03916">
    <property type="entry name" value="NrfD"/>
    <property type="match status" value="1"/>
</dbReference>
<accession>A0A3B0QXH3</accession>
<protein>
    <submittedName>
        <fullName evidence="8">Molybdopterin oxidoreductase</fullName>
    </submittedName>
</protein>
<dbReference type="PANTHER" id="PTHR43044">
    <property type="match status" value="1"/>
</dbReference>
<feature type="transmembrane region" description="Helical" evidence="7">
    <location>
        <begin position="95"/>
        <end position="113"/>
    </location>
</feature>
<dbReference type="GO" id="GO:0005886">
    <property type="term" value="C:plasma membrane"/>
    <property type="evidence" value="ECO:0007669"/>
    <property type="project" value="UniProtKB-SubCell"/>
</dbReference>
<reference evidence="8" key="1">
    <citation type="submission" date="2018-06" db="EMBL/GenBank/DDBJ databases">
        <authorList>
            <person name="Zhirakovskaya E."/>
        </authorList>
    </citation>
    <scope>NUCLEOTIDE SEQUENCE</scope>
</reference>
<evidence type="ECO:0000313" key="8">
    <source>
        <dbReference type="EMBL" id="VAV86164.1"/>
    </source>
</evidence>
<evidence type="ECO:0000256" key="5">
    <source>
        <dbReference type="ARBA" id="ARBA00022989"/>
    </source>
</evidence>